<dbReference type="Proteomes" id="UP001589710">
    <property type="component" value="Unassembled WGS sequence"/>
</dbReference>
<name>A0ABV5R280_9ACTN</name>
<evidence type="ECO:0000313" key="3">
    <source>
        <dbReference type="Proteomes" id="UP001589710"/>
    </source>
</evidence>
<evidence type="ECO:0008006" key="4">
    <source>
        <dbReference type="Google" id="ProtNLM"/>
    </source>
</evidence>
<reference evidence="2 3" key="1">
    <citation type="submission" date="2024-09" db="EMBL/GenBank/DDBJ databases">
        <authorList>
            <person name="Sun Q."/>
            <person name="Mori K."/>
        </authorList>
    </citation>
    <scope>NUCLEOTIDE SEQUENCE [LARGE SCALE GENOMIC DNA]</scope>
    <source>
        <strain evidence="2 3">JCM 3331</strain>
    </source>
</reference>
<sequence length="80" mass="8804">MRGYSRWAAGARREMSTLMLFGLAVAVIGNAPNSSTGGKSELPRPSSTVYPVKFPGWNKTPVPRPRPTVSYPIPWDRSSR</sequence>
<organism evidence="2 3">
    <name type="scientific">Streptomyces yanii</name>
    <dbReference type="NCBI Taxonomy" id="78510"/>
    <lineage>
        <taxon>Bacteria</taxon>
        <taxon>Bacillati</taxon>
        <taxon>Actinomycetota</taxon>
        <taxon>Actinomycetes</taxon>
        <taxon>Kitasatosporales</taxon>
        <taxon>Streptomycetaceae</taxon>
        <taxon>Streptomyces</taxon>
    </lineage>
</organism>
<protein>
    <recommendedName>
        <fullName evidence="4">Secreted protein</fullName>
    </recommendedName>
</protein>
<dbReference type="EMBL" id="JBHMCG010000026">
    <property type="protein sequence ID" value="MFB9571949.1"/>
    <property type="molecule type" value="Genomic_DNA"/>
</dbReference>
<feature type="region of interest" description="Disordered" evidence="1">
    <location>
        <begin position="54"/>
        <end position="80"/>
    </location>
</feature>
<accession>A0ABV5R280</accession>
<keyword evidence="3" id="KW-1185">Reference proteome</keyword>
<evidence type="ECO:0000256" key="1">
    <source>
        <dbReference type="SAM" id="MobiDB-lite"/>
    </source>
</evidence>
<proteinExistence type="predicted"/>
<dbReference type="RefSeq" id="WP_345515501.1">
    <property type="nucleotide sequence ID" value="NZ_BAAAXD010000031.1"/>
</dbReference>
<comment type="caution">
    <text evidence="2">The sequence shown here is derived from an EMBL/GenBank/DDBJ whole genome shotgun (WGS) entry which is preliminary data.</text>
</comment>
<evidence type="ECO:0000313" key="2">
    <source>
        <dbReference type="EMBL" id="MFB9571949.1"/>
    </source>
</evidence>
<gene>
    <name evidence="2" type="ORF">ACFFTL_06270</name>
</gene>